<reference evidence="13" key="1">
    <citation type="submission" date="2023-05" db="EMBL/GenBank/DDBJ databases">
        <title>Genome and transcriptome analyses reveal genes involved in the formation of fine ridges on petal epidermal cells in Hibiscus trionum.</title>
        <authorList>
            <person name="Koshimizu S."/>
            <person name="Masuda S."/>
            <person name="Ishii T."/>
            <person name="Shirasu K."/>
            <person name="Hoshino A."/>
            <person name="Arita M."/>
        </authorList>
    </citation>
    <scope>NUCLEOTIDE SEQUENCE</scope>
    <source>
        <strain evidence="13">Hamamatsu line</strain>
    </source>
</reference>
<keyword evidence="5" id="KW-1133">Transmembrane helix</keyword>
<organism evidence="13 14">
    <name type="scientific">Hibiscus trionum</name>
    <name type="common">Flower of an hour</name>
    <dbReference type="NCBI Taxonomy" id="183268"/>
    <lineage>
        <taxon>Eukaryota</taxon>
        <taxon>Viridiplantae</taxon>
        <taxon>Streptophyta</taxon>
        <taxon>Embryophyta</taxon>
        <taxon>Tracheophyta</taxon>
        <taxon>Spermatophyta</taxon>
        <taxon>Magnoliopsida</taxon>
        <taxon>eudicotyledons</taxon>
        <taxon>Gunneridae</taxon>
        <taxon>Pentapetalae</taxon>
        <taxon>rosids</taxon>
        <taxon>malvids</taxon>
        <taxon>Malvales</taxon>
        <taxon>Malvaceae</taxon>
        <taxon>Malvoideae</taxon>
        <taxon>Hibiscus</taxon>
    </lineage>
</organism>
<dbReference type="PANTHER" id="PTHR33138">
    <property type="entry name" value="OS01G0690200 PROTEIN"/>
    <property type="match status" value="1"/>
</dbReference>
<accession>A0A9W7H455</accession>
<dbReference type="Proteomes" id="UP001165190">
    <property type="component" value="Unassembled WGS sequence"/>
</dbReference>
<evidence type="ECO:0000256" key="10">
    <source>
        <dbReference type="SAM" id="SignalP"/>
    </source>
</evidence>
<keyword evidence="13" id="KW-0418">Kinase</keyword>
<dbReference type="AlphaFoldDB" id="A0A9W7H455"/>
<feature type="signal peptide" evidence="10">
    <location>
        <begin position="1"/>
        <end position="30"/>
    </location>
</feature>
<keyword evidence="4 10" id="KW-0732">Signal</keyword>
<evidence type="ECO:0000256" key="9">
    <source>
        <dbReference type="ARBA" id="ARBA00048679"/>
    </source>
</evidence>
<proteinExistence type="predicted"/>
<evidence type="ECO:0000259" key="12">
    <source>
        <dbReference type="Pfam" id="PF14380"/>
    </source>
</evidence>
<keyword evidence="7" id="KW-0325">Glycoprotein</keyword>
<dbReference type="EC" id="2.7.11.1" evidence="2"/>
<comment type="subcellular location">
    <subcellularLocation>
        <location evidence="1">Membrane</location>
        <topology evidence="1">Single-pass membrane protein</topology>
    </subcellularLocation>
</comment>
<evidence type="ECO:0000256" key="7">
    <source>
        <dbReference type="ARBA" id="ARBA00023180"/>
    </source>
</evidence>
<dbReference type="InterPro" id="IPR025287">
    <property type="entry name" value="WAK_GUB"/>
</dbReference>
<comment type="catalytic activity">
    <reaction evidence="8">
        <text>L-threonyl-[protein] + ATP = O-phospho-L-threonyl-[protein] + ADP + H(+)</text>
        <dbReference type="Rhea" id="RHEA:46608"/>
        <dbReference type="Rhea" id="RHEA-COMP:11060"/>
        <dbReference type="Rhea" id="RHEA-COMP:11605"/>
        <dbReference type="ChEBI" id="CHEBI:15378"/>
        <dbReference type="ChEBI" id="CHEBI:30013"/>
        <dbReference type="ChEBI" id="CHEBI:30616"/>
        <dbReference type="ChEBI" id="CHEBI:61977"/>
        <dbReference type="ChEBI" id="CHEBI:456216"/>
        <dbReference type="EC" id="2.7.11.1"/>
    </reaction>
</comment>
<dbReference type="PANTHER" id="PTHR33138:SF27">
    <property type="entry name" value="WALL-ASSOCIATED RECEPTOR KINASE C-TERMINAL DOMAIN-CONTAINING PROTEIN"/>
    <property type="match status" value="1"/>
</dbReference>
<name>A0A9W7H455_HIBTR</name>
<evidence type="ECO:0000313" key="13">
    <source>
        <dbReference type="EMBL" id="GMI70734.1"/>
    </source>
</evidence>
<keyword evidence="13" id="KW-0675">Receptor</keyword>
<evidence type="ECO:0000256" key="4">
    <source>
        <dbReference type="ARBA" id="ARBA00022729"/>
    </source>
</evidence>
<keyword evidence="3" id="KW-0812">Transmembrane</keyword>
<dbReference type="GO" id="GO:0016020">
    <property type="term" value="C:membrane"/>
    <property type="evidence" value="ECO:0007669"/>
    <property type="project" value="UniProtKB-SubCell"/>
</dbReference>
<dbReference type="GO" id="GO:0030247">
    <property type="term" value="F:polysaccharide binding"/>
    <property type="evidence" value="ECO:0007669"/>
    <property type="project" value="InterPro"/>
</dbReference>
<evidence type="ECO:0000313" key="14">
    <source>
        <dbReference type="Proteomes" id="UP001165190"/>
    </source>
</evidence>
<dbReference type="EMBL" id="BSYR01000009">
    <property type="protein sequence ID" value="GMI70734.1"/>
    <property type="molecule type" value="Genomic_DNA"/>
</dbReference>
<sequence length="229" mass="25787">MKPVNLKSTLFPAVCLVFFTLFFQARKGLAVDENLLICRVPRYCGGQLIKFPFFMQELNEPRCGYPGFNISCRTNNTTAVISLRDGDYIIRDIFYQNQSFLVSKPDRDAVCSHSMRNISLPEDRFYLPENQRDMVLLFNCNLTTRAVAELSRYKVDCDESNTTLALLNGDPELSLASEYCTKSVLAPVAFIDGDQGVEDVVNRGFVLNWIASNCSICQSTGGKCGFDYK</sequence>
<evidence type="ECO:0000256" key="1">
    <source>
        <dbReference type="ARBA" id="ARBA00004167"/>
    </source>
</evidence>
<dbReference type="OrthoDB" id="657943at2759"/>
<feature type="domain" description="Wall-associated receptor kinase C-terminal" evidence="12">
    <location>
        <begin position="170"/>
        <end position="227"/>
    </location>
</feature>
<evidence type="ECO:0000256" key="2">
    <source>
        <dbReference type="ARBA" id="ARBA00012513"/>
    </source>
</evidence>
<dbReference type="GO" id="GO:0004674">
    <property type="term" value="F:protein serine/threonine kinase activity"/>
    <property type="evidence" value="ECO:0007669"/>
    <property type="project" value="UniProtKB-KW"/>
</dbReference>
<gene>
    <name evidence="13" type="ORF">HRI_000742700</name>
</gene>
<dbReference type="InterPro" id="IPR032872">
    <property type="entry name" value="WAK_assoc_C"/>
</dbReference>
<keyword evidence="14" id="KW-1185">Reference proteome</keyword>
<dbReference type="Pfam" id="PF14380">
    <property type="entry name" value="WAK_assoc"/>
    <property type="match status" value="1"/>
</dbReference>
<comment type="caution">
    <text evidence="13">The sequence shown here is derived from an EMBL/GenBank/DDBJ whole genome shotgun (WGS) entry which is preliminary data.</text>
</comment>
<evidence type="ECO:0000256" key="6">
    <source>
        <dbReference type="ARBA" id="ARBA00023136"/>
    </source>
</evidence>
<evidence type="ECO:0000256" key="8">
    <source>
        <dbReference type="ARBA" id="ARBA00047899"/>
    </source>
</evidence>
<dbReference type="Pfam" id="PF13947">
    <property type="entry name" value="GUB_WAK_bind"/>
    <property type="match status" value="1"/>
</dbReference>
<evidence type="ECO:0000259" key="11">
    <source>
        <dbReference type="Pfam" id="PF13947"/>
    </source>
</evidence>
<protein>
    <recommendedName>
        <fullName evidence="2">non-specific serine/threonine protein kinase</fullName>
        <ecNumber evidence="2">2.7.11.1</ecNumber>
    </recommendedName>
</protein>
<evidence type="ECO:0000256" key="3">
    <source>
        <dbReference type="ARBA" id="ARBA00022692"/>
    </source>
</evidence>
<comment type="catalytic activity">
    <reaction evidence="9">
        <text>L-seryl-[protein] + ATP = O-phospho-L-seryl-[protein] + ADP + H(+)</text>
        <dbReference type="Rhea" id="RHEA:17989"/>
        <dbReference type="Rhea" id="RHEA-COMP:9863"/>
        <dbReference type="Rhea" id="RHEA-COMP:11604"/>
        <dbReference type="ChEBI" id="CHEBI:15378"/>
        <dbReference type="ChEBI" id="CHEBI:29999"/>
        <dbReference type="ChEBI" id="CHEBI:30616"/>
        <dbReference type="ChEBI" id="CHEBI:83421"/>
        <dbReference type="ChEBI" id="CHEBI:456216"/>
        <dbReference type="EC" id="2.7.11.1"/>
    </reaction>
</comment>
<evidence type="ECO:0000256" key="5">
    <source>
        <dbReference type="ARBA" id="ARBA00022989"/>
    </source>
</evidence>
<keyword evidence="6" id="KW-0472">Membrane</keyword>
<feature type="chain" id="PRO_5040995039" description="non-specific serine/threonine protein kinase" evidence="10">
    <location>
        <begin position="31"/>
        <end position="229"/>
    </location>
</feature>
<feature type="domain" description="Wall-associated receptor kinase galacturonan-binding" evidence="11">
    <location>
        <begin position="40"/>
        <end position="102"/>
    </location>
</feature>
<keyword evidence="13" id="KW-0808">Transferase</keyword>